<name>A0A9N9XL40_PHYSR</name>
<feature type="signal peptide" evidence="1">
    <location>
        <begin position="1"/>
        <end position="17"/>
    </location>
</feature>
<dbReference type="EMBL" id="OU900104">
    <property type="protein sequence ID" value="CAG9856057.1"/>
    <property type="molecule type" value="Genomic_DNA"/>
</dbReference>
<feature type="chain" id="PRO_5040197764" description="Carboxypeptidase inhibitor" evidence="1">
    <location>
        <begin position="18"/>
        <end position="108"/>
    </location>
</feature>
<keyword evidence="3" id="KW-1185">Reference proteome</keyword>
<dbReference type="AlphaFoldDB" id="A0A9N9XL40"/>
<protein>
    <recommendedName>
        <fullName evidence="4">Carboxypeptidase inhibitor</fullName>
    </recommendedName>
</protein>
<keyword evidence="1" id="KW-0732">Signal</keyword>
<gene>
    <name evidence="2" type="ORF">PHYEVI_LOCUS2484</name>
</gene>
<dbReference type="OrthoDB" id="6751829at2759"/>
<evidence type="ECO:0000313" key="3">
    <source>
        <dbReference type="Proteomes" id="UP001153712"/>
    </source>
</evidence>
<sequence>MRIVWLIFFSVIGVVFSRQLTSNFYHEESCRGGYCVLESECTHHVNNHDKNLCPGQKDRGAVCCKDFPPEKVNCYQTHNACFPKSQCPDSLNLGRKGCTGHKTCCVLV</sequence>
<organism evidence="2 3">
    <name type="scientific">Phyllotreta striolata</name>
    <name type="common">Striped flea beetle</name>
    <name type="synonym">Crioceris striolata</name>
    <dbReference type="NCBI Taxonomy" id="444603"/>
    <lineage>
        <taxon>Eukaryota</taxon>
        <taxon>Metazoa</taxon>
        <taxon>Ecdysozoa</taxon>
        <taxon>Arthropoda</taxon>
        <taxon>Hexapoda</taxon>
        <taxon>Insecta</taxon>
        <taxon>Pterygota</taxon>
        <taxon>Neoptera</taxon>
        <taxon>Endopterygota</taxon>
        <taxon>Coleoptera</taxon>
        <taxon>Polyphaga</taxon>
        <taxon>Cucujiformia</taxon>
        <taxon>Chrysomeloidea</taxon>
        <taxon>Chrysomelidae</taxon>
        <taxon>Galerucinae</taxon>
        <taxon>Alticini</taxon>
        <taxon>Phyllotreta</taxon>
    </lineage>
</organism>
<evidence type="ECO:0008006" key="4">
    <source>
        <dbReference type="Google" id="ProtNLM"/>
    </source>
</evidence>
<evidence type="ECO:0000256" key="1">
    <source>
        <dbReference type="SAM" id="SignalP"/>
    </source>
</evidence>
<dbReference type="Proteomes" id="UP001153712">
    <property type="component" value="Chromosome 11"/>
</dbReference>
<reference evidence="2" key="1">
    <citation type="submission" date="2022-01" db="EMBL/GenBank/DDBJ databases">
        <authorList>
            <person name="King R."/>
        </authorList>
    </citation>
    <scope>NUCLEOTIDE SEQUENCE</scope>
</reference>
<evidence type="ECO:0000313" key="2">
    <source>
        <dbReference type="EMBL" id="CAG9856057.1"/>
    </source>
</evidence>
<accession>A0A9N9XL40</accession>
<proteinExistence type="predicted"/>